<dbReference type="InterPro" id="IPR050563">
    <property type="entry name" value="4-hydroxybenzoyl-CoA_TE"/>
</dbReference>
<protein>
    <submittedName>
        <fullName evidence="1">Acyl-CoA thioester hydrolase</fullName>
    </submittedName>
</protein>
<reference evidence="1 2" key="1">
    <citation type="submission" date="2018-11" db="EMBL/GenBank/DDBJ databases">
        <title>Sequencing the genomes of 1000 actinobacteria strains.</title>
        <authorList>
            <person name="Klenk H.-P."/>
        </authorList>
    </citation>
    <scope>NUCLEOTIDE SEQUENCE [LARGE SCALE GENOMIC DNA]</scope>
    <source>
        <strain evidence="1 2">DSM 12652</strain>
    </source>
</reference>
<comment type="caution">
    <text evidence="1">The sequence shown here is derived from an EMBL/GenBank/DDBJ whole genome shotgun (WGS) entry which is preliminary data.</text>
</comment>
<dbReference type="InterPro" id="IPR029069">
    <property type="entry name" value="HotDog_dom_sf"/>
</dbReference>
<dbReference type="SUPFAM" id="SSF54637">
    <property type="entry name" value="Thioesterase/thiol ester dehydrase-isomerase"/>
    <property type="match status" value="2"/>
</dbReference>
<organism evidence="1 2">
    <name type="scientific">Nocardioides aurantiacus</name>
    <dbReference type="NCBI Taxonomy" id="86796"/>
    <lineage>
        <taxon>Bacteria</taxon>
        <taxon>Bacillati</taxon>
        <taxon>Actinomycetota</taxon>
        <taxon>Actinomycetes</taxon>
        <taxon>Propionibacteriales</taxon>
        <taxon>Nocardioidaceae</taxon>
        <taxon>Nocardioides</taxon>
    </lineage>
</organism>
<dbReference type="GO" id="GO:0047617">
    <property type="term" value="F:fatty acyl-CoA hydrolase activity"/>
    <property type="evidence" value="ECO:0007669"/>
    <property type="project" value="TreeGrafter"/>
</dbReference>
<name>A0A3N2CW94_9ACTN</name>
<gene>
    <name evidence="1" type="ORF">EDD33_2561</name>
</gene>
<evidence type="ECO:0000313" key="1">
    <source>
        <dbReference type="EMBL" id="ROR91688.1"/>
    </source>
</evidence>
<dbReference type="Proteomes" id="UP000281738">
    <property type="component" value="Unassembled WGS sequence"/>
</dbReference>
<keyword evidence="2" id="KW-1185">Reference proteome</keyword>
<dbReference type="AlphaFoldDB" id="A0A3N2CW94"/>
<dbReference type="EMBL" id="RKHO01000001">
    <property type="protein sequence ID" value="ROR91688.1"/>
    <property type="molecule type" value="Genomic_DNA"/>
</dbReference>
<dbReference type="OrthoDB" id="9799036at2"/>
<dbReference type="Gene3D" id="3.10.129.10">
    <property type="entry name" value="Hotdog Thioesterase"/>
    <property type="match status" value="2"/>
</dbReference>
<dbReference type="RefSeq" id="WP_148077071.1">
    <property type="nucleotide sequence ID" value="NZ_RKHO01000001.1"/>
</dbReference>
<dbReference type="Pfam" id="PF13279">
    <property type="entry name" value="4HBT_2"/>
    <property type="match status" value="2"/>
</dbReference>
<sequence length="269" mass="29721">MPHTCAVPLRWADMDLLGHVNNVTYLDYLAQARAAFLADLGAGSGRVTGHRIDFAAPLVFGRRPVLVDTWVSDVDGAELRLAHLVRDEAPSGSVTHLRAETTVVLDDAPDHSLRARLEDLRDEPLAWREVRGERRPGRHHLALSVRGSDLGADGLVRDDAVVEFFQESRILYFMDLHERGQDWGRVVVARTDVGLLAPVRPRAAAYDVQAWVAHVGQKSFVVRSELRDPDAGDAVLATGLVVLVGFDLDTQRPVALTDPQRERLRAELA</sequence>
<accession>A0A3N2CW94</accession>
<keyword evidence="1" id="KW-0378">Hydrolase</keyword>
<evidence type="ECO:0000313" key="2">
    <source>
        <dbReference type="Proteomes" id="UP000281738"/>
    </source>
</evidence>
<dbReference type="CDD" id="cd00586">
    <property type="entry name" value="4HBT"/>
    <property type="match status" value="2"/>
</dbReference>
<proteinExistence type="predicted"/>
<dbReference type="PANTHER" id="PTHR31793">
    <property type="entry name" value="4-HYDROXYBENZOYL-COA THIOESTERASE FAMILY MEMBER"/>
    <property type="match status" value="1"/>
</dbReference>
<dbReference type="PANTHER" id="PTHR31793:SF24">
    <property type="entry name" value="LONG-CHAIN ACYL-COA THIOESTERASE FADM"/>
    <property type="match status" value="1"/>
</dbReference>